<evidence type="ECO:0000313" key="2">
    <source>
        <dbReference type="Proteomes" id="UP001521785"/>
    </source>
</evidence>
<protein>
    <submittedName>
        <fullName evidence="1">Uncharacterized protein</fullName>
    </submittedName>
</protein>
<evidence type="ECO:0000313" key="1">
    <source>
        <dbReference type="EMBL" id="KAL1604749.1"/>
    </source>
</evidence>
<keyword evidence="2" id="KW-1185">Reference proteome</keyword>
<comment type="caution">
    <text evidence="1">The sequence shown here is derived from an EMBL/GenBank/DDBJ whole genome shotgun (WGS) entry which is preliminary data.</text>
</comment>
<dbReference type="Proteomes" id="UP001521785">
    <property type="component" value="Unassembled WGS sequence"/>
</dbReference>
<proteinExistence type="predicted"/>
<dbReference type="EMBL" id="JAKJXO020000005">
    <property type="protein sequence ID" value="KAL1604749.1"/>
    <property type="molecule type" value="Genomic_DNA"/>
</dbReference>
<organism evidence="1 2">
    <name type="scientific">Paraconiothyrium brasiliense</name>
    <dbReference type="NCBI Taxonomy" id="300254"/>
    <lineage>
        <taxon>Eukaryota</taxon>
        <taxon>Fungi</taxon>
        <taxon>Dikarya</taxon>
        <taxon>Ascomycota</taxon>
        <taxon>Pezizomycotina</taxon>
        <taxon>Dothideomycetes</taxon>
        <taxon>Pleosporomycetidae</taxon>
        <taxon>Pleosporales</taxon>
        <taxon>Massarineae</taxon>
        <taxon>Didymosphaeriaceae</taxon>
        <taxon>Paraconiothyrium</taxon>
    </lineage>
</organism>
<gene>
    <name evidence="1" type="ORF">SLS60_004289</name>
</gene>
<sequence length="179" mass="20375">MLNQQPKIQMSTNATPEFAAIKHWSLFGRQGTPSAKRATAESWKHTPFQKPVTKPWNQVIPRDDLPKLLNGSIPEQMEDKWFVYAEGPDGQGNATLHFHRSWTGSKMVEAKLVIELNENGEVLEKDARFTEVTWETDKERYNGDMDAPGMVLEVLQWCMGCKIRPPTTKGSESKDDEDN</sequence>
<accession>A0ABR3RJW6</accession>
<reference evidence="1 2" key="1">
    <citation type="submission" date="2024-02" db="EMBL/GenBank/DDBJ databases">
        <title>De novo assembly and annotation of 12 fungi associated with fruit tree decline syndrome in Ontario, Canada.</title>
        <authorList>
            <person name="Sulman M."/>
            <person name="Ellouze W."/>
            <person name="Ilyukhin E."/>
        </authorList>
    </citation>
    <scope>NUCLEOTIDE SEQUENCE [LARGE SCALE GENOMIC DNA]</scope>
    <source>
        <strain evidence="1 2">M42-189</strain>
    </source>
</reference>
<name>A0ABR3RJW6_9PLEO</name>